<organism evidence="1 2">
    <name type="scientific">Paenibacillus baimaensis</name>
    <dbReference type="NCBI Taxonomy" id="2982185"/>
    <lineage>
        <taxon>Bacteria</taxon>
        <taxon>Bacillati</taxon>
        <taxon>Bacillota</taxon>
        <taxon>Bacilli</taxon>
        <taxon>Bacillales</taxon>
        <taxon>Paenibacillaceae</taxon>
        <taxon>Paenibacillus</taxon>
    </lineage>
</organism>
<reference evidence="1 2" key="1">
    <citation type="submission" date="2022-09" db="EMBL/GenBank/DDBJ databases">
        <authorList>
            <person name="Han X.L."/>
            <person name="Wang Q."/>
            <person name="Lu T."/>
        </authorList>
    </citation>
    <scope>NUCLEOTIDE SEQUENCE [LARGE SCALE GENOMIC DNA]</scope>
    <source>
        <strain evidence="1 2">WQ 127069</strain>
    </source>
</reference>
<accession>A0ABT2UKG2</accession>
<sequence length="117" mass="13461">MKIIQEKLNKGIYPVVTDLYRNNNLNLATGKRDIKYYSVRNEAISPLITQETEKLEIFFQNTFFADTGSVFFSPTGWILEDKLRDSITLRTFSVFSRSIILVVDKKDNSVIGLDIYG</sequence>
<evidence type="ECO:0000313" key="1">
    <source>
        <dbReference type="EMBL" id="MCU6795124.1"/>
    </source>
</evidence>
<comment type="caution">
    <text evidence="1">The sequence shown here is derived from an EMBL/GenBank/DDBJ whole genome shotgun (WGS) entry which is preliminary data.</text>
</comment>
<gene>
    <name evidence="1" type="ORF">OB236_23740</name>
</gene>
<protein>
    <submittedName>
        <fullName evidence="1">Uncharacterized protein</fullName>
    </submittedName>
</protein>
<keyword evidence="2" id="KW-1185">Reference proteome</keyword>
<evidence type="ECO:0000313" key="2">
    <source>
        <dbReference type="Proteomes" id="UP001652445"/>
    </source>
</evidence>
<proteinExistence type="predicted"/>
<dbReference type="EMBL" id="JAOQIO010000092">
    <property type="protein sequence ID" value="MCU6795124.1"/>
    <property type="molecule type" value="Genomic_DNA"/>
</dbReference>
<dbReference type="RefSeq" id="WP_262686172.1">
    <property type="nucleotide sequence ID" value="NZ_JAOQIO010000092.1"/>
</dbReference>
<name>A0ABT2UKG2_9BACL</name>
<dbReference type="Proteomes" id="UP001652445">
    <property type="component" value="Unassembled WGS sequence"/>
</dbReference>